<sequence length="443" mass="48397">MFDNLSEKLDKALHVLKGHGQITEINVAETTKEVRRALLDADVNFKIAKEFTNKVRDKALGQNVLTTLQPGQLMVKIVKDELTELMGGDAAGIDLSGNPSVILMSGLQGSGKTTFSGKLAHYLKTKKNKYPLLVACDVYRPAAIDQLHVVGEQIGVPVFSDKENSDPVALAKAGIAHAKANGQNVVIIDTAGRLAVDERMMTEISQIRDAVQPQETLFVVDAMTGQDAVNTAKSFNDVLNFDGVILTKLDGDTRGGAAISIRSVVNKPIKFIGTGEKMDALDVFHPDRMADRILGMGDVISLVERAQEQFDEEEARKIQKKIAKNTFGFDDFLKQIQQIKKMGSMKDLMGMIPGAGKALKGLDIDDDAFKHVEAIIHSMTPEERSNPSILDASRKKRIAKGSGRNVQEVNQLLKQFNQMGKMMKMMQGGGSKKMMQMMGGLRG</sequence>
<evidence type="ECO:0000256" key="7">
    <source>
        <dbReference type="ARBA" id="ARBA00023274"/>
    </source>
</evidence>
<keyword evidence="7 9" id="KW-0687">Ribonucleoprotein</keyword>
<comment type="catalytic activity">
    <reaction evidence="8 9">
        <text>GTP + H2O = GDP + phosphate + H(+)</text>
        <dbReference type="Rhea" id="RHEA:19669"/>
        <dbReference type="ChEBI" id="CHEBI:15377"/>
        <dbReference type="ChEBI" id="CHEBI:15378"/>
        <dbReference type="ChEBI" id="CHEBI:37565"/>
        <dbReference type="ChEBI" id="CHEBI:43474"/>
        <dbReference type="ChEBI" id="CHEBI:58189"/>
        <dbReference type="EC" id="3.6.5.4"/>
    </reaction>
</comment>
<dbReference type="EC" id="3.6.5.4" evidence="9"/>
<evidence type="ECO:0000259" key="10">
    <source>
        <dbReference type="PROSITE" id="PS00300"/>
    </source>
</evidence>
<dbReference type="Gene3D" id="1.20.120.140">
    <property type="entry name" value="Signal recognition particle SRP54, nucleotide-binding domain"/>
    <property type="match status" value="1"/>
</dbReference>
<dbReference type="PANTHER" id="PTHR11564">
    <property type="entry name" value="SIGNAL RECOGNITION PARTICLE 54K PROTEIN SRP54"/>
    <property type="match status" value="1"/>
</dbReference>
<keyword evidence="9" id="KW-0963">Cytoplasm</keyword>
<dbReference type="SUPFAM" id="SSF52540">
    <property type="entry name" value="P-loop containing nucleoside triphosphate hydrolases"/>
    <property type="match status" value="1"/>
</dbReference>
<dbReference type="Pfam" id="PF00448">
    <property type="entry name" value="SRP54"/>
    <property type="match status" value="1"/>
</dbReference>
<evidence type="ECO:0000256" key="9">
    <source>
        <dbReference type="HAMAP-Rule" id="MF_00306"/>
    </source>
</evidence>
<dbReference type="InterPro" id="IPR036891">
    <property type="entry name" value="Signal_recog_part_SRP54_M_sf"/>
</dbReference>
<dbReference type="SMART" id="SM00963">
    <property type="entry name" value="SRP54_N"/>
    <property type="match status" value="1"/>
</dbReference>
<comment type="subunit">
    <text evidence="9">Part of the signal recognition particle protein translocation system, which is composed of SRP and FtsY.</text>
</comment>
<dbReference type="InterPro" id="IPR013822">
    <property type="entry name" value="Signal_recog_particl_SRP54_hlx"/>
</dbReference>
<dbReference type="PROSITE" id="PS00300">
    <property type="entry name" value="SRP54"/>
    <property type="match status" value="1"/>
</dbReference>
<evidence type="ECO:0000256" key="1">
    <source>
        <dbReference type="ARBA" id="ARBA00005450"/>
    </source>
</evidence>
<dbReference type="InterPro" id="IPR042101">
    <property type="entry name" value="SRP54_N_sf"/>
</dbReference>
<reference evidence="12" key="1">
    <citation type="journal article" date="2019" name="Int. J. Syst. Evol. Microbiol.">
        <title>The Global Catalogue of Microorganisms (GCM) 10K type strain sequencing project: providing services to taxonomists for standard genome sequencing and annotation.</title>
        <authorList>
            <consortium name="The Broad Institute Genomics Platform"/>
            <consortium name="The Broad Institute Genome Sequencing Center for Infectious Disease"/>
            <person name="Wu L."/>
            <person name="Ma J."/>
        </authorList>
    </citation>
    <scope>NUCLEOTIDE SEQUENCE [LARGE SCALE GENOMIC DNA]</scope>
    <source>
        <strain evidence="12">CGMCC 1.12606</strain>
    </source>
</reference>
<dbReference type="Pfam" id="PF02881">
    <property type="entry name" value="SRP54_N"/>
    <property type="match status" value="1"/>
</dbReference>
<comment type="subcellular location">
    <subcellularLocation>
        <location evidence="9">Cytoplasm</location>
    </subcellularLocation>
    <text evidence="9">The SRP-RNC complex is targeted to the cytoplasmic membrane.</text>
</comment>
<dbReference type="Gene3D" id="3.40.50.300">
    <property type="entry name" value="P-loop containing nucleotide triphosphate hydrolases"/>
    <property type="match status" value="1"/>
</dbReference>
<dbReference type="Proteomes" id="UP000625780">
    <property type="component" value="Unassembled WGS sequence"/>
</dbReference>
<comment type="function">
    <text evidence="9">Involved in targeting and insertion of nascent membrane proteins into the cytoplasmic membrane. Binds to the hydrophobic signal sequence of the ribosome-nascent chain (RNC) as it emerges from the ribosomes. The SRP-RNC complex is then targeted to the cytoplasmic membrane where it interacts with the SRP receptor FtsY.</text>
</comment>
<feature type="binding site" evidence="9">
    <location>
        <begin position="106"/>
        <end position="113"/>
    </location>
    <ligand>
        <name>GTP</name>
        <dbReference type="ChEBI" id="CHEBI:37565"/>
    </ligand>
</feature>
<keyword evidence="12" id="KW-1185">Reference proteome</keyword>
<evidence type="ECO:0000256" key="2">
    <source>
        <dbReference type="ARBA" id="ARBA00022741"/>
    </source>
</evidence>
<dbReference type="RefSeq" id="WP_188370886.1">
    <property type="nucleotide sequence ID" value="NZ_BMFH01000002.1"/>
</dbReference>
<feature type="binding site" evidence="9">
    <location>
        <begin position="247"/>
        <end position="250"/>
    </location>
    <ligand>
        <name>GTP</name>
        <dbReference type="ChEBI" id="CHEBI:37565"/>
    </ligand>
</feature>
<evidence type="ECO:0000256" key="3">
    <source>
        <dbReference type="ARBA" id="ARBA00022801"/>
    </source>
</evidence>
<evidence type="ECO:0000256" key="4">
    <source>
        <dbReference type="ARBA" id="ARBA00022884"/>
    </source>
</evidence>
<keyword evidence="6 9" id="KW-0733">Signal recognition particle</keyword>
<proteinExistence type="inferred from homology"/>
<gene>
    <name evidence="9 11" type="primary">ffh</name>
    <name evidence="11" type="ORF">GCM10011361_22620</name>
</gene>
<name>A0ABQ1R259_9FLAO</name>
<dbReference type="PANTHER" id="PTHR11564:SF5">
    <property type="entry name" value="SIGNAL RECOGNITION PARTICLE SUBUNIT SRP54"/>
    <property type="match status" value="1"/>
</dbReference>
<comment type="similarity">
    <text evidence="1 9">Belongs to the GTP-binding SRP family. SRP54 subfamily.</text>
</comment>
<dbReference type="SMART" id="SM00382">
    <property type="entry name" value="AAA"/>
    <property type="match status" value="1"/>
</dbReference>
<protein>
    <recommendedName>
        <fullName evidence="9">Signal recognition particle protein</fullName>
        <ecNumber evidence="9">3.6.5.4</ecNumber>
    </recommendedName>
    <alternativeName>
        <fullName evidence="9">Fifty-four homolog</fullName>
    </alternativeName>
</protein>
<keyword evidence="4 9" id="KW-0694">RNA-binding</keyword>
<dbReference type="InterPro" id="IPR004125">
    <property type="entry name" value="Signal_recog_particle_SRP54_M"/>
</dbReference>
<comment type="domain">
    <text evidence="9">Composed of three domains: the N-terminal N domain, which is responsible for interactions with the ribosome, the central G domain, which binds GTP, and the C-terminal M domain, which binds the RNA and the signal sequence of the RNC.</text>
</comment>
<evidence type="ECO:0000256" key="8">
    <source>
        <dbReference type="ARBA" id="ARBA00048027"/>
    </source>
</evidence>
<keyword evidence="2 9" id="KW-0547">Nucleotide-binding</keyword>
<dbReference type="InterPro" id="IPR004780">
    <property type="entry name" value="SRP"/>
</dbReference>
<dbReference type="EMBL" id="BMFH01000002">
    <property type="protein sequence ID" value="GGD55605.1"/>
    <property type="molecule type" value="Genomic_DNA"/>
</dbReference>
<feature type="binding site" evidence="9">
    <location>
        <begin position="189"/>
        <end position="193"/>
    </location>
    <ligand>
        <name>GTP</name>
        <dbReference type="ChEBI" id="CHEBI:37565"/>
    </ligand>
</feature>
<organism evidence="11 12">
    <name type="scientific">Muriicola marianensis</name>
    <dbReference type="NCBI Taxonomy" id="1324801"/>
    <lineage>
        <taxon>Bacteria</taxon>
        <taxon>Pseudomonadati</taxon>
        <taxon>Bacteroidota</taxon>
        <taxon>Flavobacteriia</taxon>
        <taxon>Flavobacteriales</taxon>
        <taxon>Flavobacteriaceae</taxon>
        <taxon>Muriicola</taxon>
    </lineage>
</organism>
<feature type="domain" description="SRP54-type proteins GTP-binding" evidence="10">
    <location>
        <begin position="268"/>
        <end position="281"/>
    </location>
</feature>
<dbReference type="Pfam" id="PF02978">
    <property type="entry name" value="SRP_SPB"/>
    <property type="match status" value="1"/>
</dbReference>
<dbReference type="InterPro" id="IPR022941">
    <property type="entry name" value="SRP54"/>
</dbReference>
<accession>A0ABQ1R259</accession>
<evidence type="ECO:0000313" key="12">
    <source>
        <dbReference type="Proteomes" id="UP000625780"/>
    </source>
</evidence>
<evidence type="ECO:0000256" key="6">
    <source>
        <dbReference type="ARBA" id="ARBA00023135"/>
    </source>
</evidence>
<dbReference type="CDD" id="cd18539">
    <property type="entry name" value="SRP_G"/>
    <property type="match status" value="1"/>
</dbReference>
<dbReference type="SUPFAM" id="SSF47446">
    <property type="entry name" value="Signal peptide-binding domain"/>
    <property type="match status" value="1"/>
</dbReference>
<evidence type="ECO:0000313" key="11">
    <source>
        <dbReference type="EMBL" id="GGD55605.1"/>
    </source>
</evidence>
<comment type="caution">
    <text evidence="11">The sequence shown here is derived from an EMBL/GenBank/DDBJ whole genome shotgun (WGS) entry which is preliminary data.</text>
</comment>
<dbReference type="NCBIfam" id="TIGR00959">
    <property type="entry name" value="ffh"/>
    <property type="match status" value="1"/>
</dbReference>
<dbReference type="HAMAP" id="MF_00306">
    <property type="entry name" value="SRP54"/>
    <property type="match status" value="1"/>
</dbReference>
<dbReference type="InterPro" id="IPR000897">
    <property type="entry name" value="SRP54_GTPase_dom"/>
</dbReference>
<dbReference type="SMART" id="SM00962">
    <property type="entry name" value="SRP54"/>
    <property type="match status" value="1"/>
</dbReference>
<dbReference type="Gene3D" id="1.10.260.30">
    <property type="entry name" value="Signal recognition particle, SRP54 subunit, M-domain"/>
    <property type="match status" value="1"/>
</dbReference>
<evidence type="ECO:0000256" key="5">
    <source>
        <dbReference type="ARBA" id="ARBA00023134"/>
    </source>
</evidence>
<dbReference type="InterPro" id="IPR003593">
    <property type="entry name" value="AAA+_ATPase"/>
</dbReference>
<dbReference type="InterPro" id="IPR027417">
    <property type="entry name" value="P-loop_NTPase"/>
</dbReference>
<keyword evidence="5 9" id="KW-0342">GTP-binding</keyword>
<keyword evidence="3 9" id="KW-0378">Hydrolase</keyword>